<dbReference type="HOGENOM" id="CLU_007884_6_3_0"/>
<reference evidence="4" key="1">
    <citation type="submission" date="2011-02" db="EMBL/GenBank/DDBJ databases">
        <title>The complete sequence of chromosome of Deinococcus proteolyticus DSM 20540.</title>
        <authorList>
            <consortium name="US DOE Joint Genome Institute (JGI-PGF)"/>
            <person name="Lucas S."/>
            <person name="Copeland A."/>
            <person name="Lapidus A."/>
            <person name="Bruce D."/>
            <person name="Goodwin L."/>
            <person name="Pitluck S."/>
            <person name="Kyrpides N."/>
            <person name="Mavromatis K."/>
            <person name="Pagani I."/>
            <person name="Ivanova N."/>
            <person name="Ovchinnikova G."/>
            <person name="Zeytun A."/>
            <person name="Detter J.C."/>
            <person name="Han C."/>
            <person name="Land M."/>
            <person name="Hauser L."/>
            <person name="Markowitz V."/>
            <person name="Cheng J.-F."/>
            <person name="Hugenholtz P."/>
            <person name="Woyke T."/>
            <person name="Wu D."/>
            <person name="Pukall R."/>
            <person name="Steenblock K."/>
            <person name="Brambilla E."/>
            <person name="Klenk H.-P."/>
            <person name="Eisen J.A."/>
        </authorList>
    </citation>
    <scope>NUCLEOTIDE SEQUENCE [LARGE SCALE GENOMIC DNA]</scope>
    <source>
        <strain evidence="4">ATCC 35074 / DSM 20540 / JCM 6276 / NBRC 101906 / NCIMB 13154 / VKM Ac-1939 / CCM 2703 / MRP</strain>
    </source>
</reference>
<dbReference type="Pfam" id="PF01571">
    <property type="entry name" value="GCV_T"/>
    <property type="match status" value="1"/>
</dbReference>
<dbReference type="InterPro" id="IPR017703">
    <property type="entry name" value="YgfZ/GCV_T_CS"/>
</dbReference>
<dbReference type="PANTHER" id="PTHR22602:SF0">
    <property type="entry name" value="TRANSFERASE CAF17, MITOCHONDRIAL-RELATED"/>
    <property type="match status" value="1"/>
</dbReference>
<reference evidence="3 4" key="2">
    <citation type="journal article" date="2012" name="Stand. Genomic Sci.">
        <title>Complete genome sequence of the orange-red pigmented, radioresistant Deinococcus proteolyticus type strain (MRP(T)).</title>
        <authorList>
            <person name="Copeland A."/>
            <person name="Zeytun A."/>
            <person name="Yassawong M."/>
            <person name="Nolan M."/>
            <person name="Lucas S."/>
            <person name="Hammon N."/>
            <person name="Deshpande S."/>
            <person name="Cheng J.F."/>
            <person name="Han C."/>
            <person name="Tapia R."/>
            <person name="Goodwin L.A."/>
            <person name="Pitluck S."/>
            <person name="Mavromatis K."/>
            <person name="Liolios K."/>
            <person name="Pagani I."/>
            <person name="Ivanova N."/>
            <person name="Mikhailova N."/>
            <person name="Pati A."/>
            <person name="Chen A."/>
            <person name="Palaniappan K."/>
            <person name="Land M."/>
            <person name="Hauser L."/>
            <person name="Jeffries C.D."/>
            <person name="Brambilla E.M."/>
            <person name="Rohde M."/>
            <person name="Sikorski J."/>
            <person name="Pukall R."/>
            <person name="Goker M."/>
            <person name="Detter J.C."/>
            <person name="Woyke T."/>
            <person name="Bristow J."/>
            <person name="Eisen J.A."/>
            <person name="Markowitz V."/>
            <person name="Hugenholtz P."/>
            <person name="Kyrpides N.C."/>
            <person name="Klenk H.P."/>
            <person name="Lapidus A."/>
        </authorList>
    </citation>
    <scope>NUCLEOTIDE SEQUENCE [LARGE SCALE GENOMIC DNA]</scope>
    <source>
        <strain evidence="4">ATCC 35074 / DSM 20540 / JCM 6276 / NBRC 101906 / NCIMB 13154 / VKM Ac-1939 / CCM 2703 / MRP</strain>
    </source>
</reference>
<dbReference type="GO" id="GO:0016226">
    <property type="term" value="P:iron-sulfur cluster assembly"/>
    <property type="evidence" value="ECO:0007669"/>
    <property type="project" value="TreeGrafter"/>
</dbReference>
<dbReference type="RefSeq" id="WP_013615179.1">
    <property type="nucleotide sequence ID" value="NC_015161.1"/>
</dbReference>
<evidence type="ECO:0000256" key="1">
    <source>
        <dbReference type="ARBA" id="ARBA00022946"/>
    </source>
</evidence>
<evidence type="ECO:0000313" key="3">
    <source>
        <dbReference type="EMBL" id="ADY26570.1"/>
    </source>
</evidence>
<accession>F0RJK0</accession>
<evidence type="ECO:0000313" key="4">
    <source>
        <dbReference type="Proteomes" id="UP000007718"/>
    </source>
</evidence>
<dbReference type="EMBL" id="CP002536">
    <property type="protein sequence ID" value="ADY26570.1"/>
    <property type="molecule type" value="Genomic_DNA"/>
</dbReference>
<dbReference type="InterPro" id="IPR045179">
    <property type="entry name" value="YgfZ/GcvT"/>
</dbReference>
<dbReference type="InterPro" id="IPR027266">
    <property type="entry name" value="TrmE/GcvT-like"/>
</dbReference>
<dbReference type="eggNOG" id="COG0354">
    <property type="taxonomic scope" value="Bacteria"/>
</dbReference>
<dbReference type="AlphaFoldDB" id="F0RJK0"/>
<dbReference type="Gene3D" id="3.30.1360.120">
    <property type="entry name" value="Probable tRNA modification gtpase trme, domain 1"/>
    <property type="match status" value="1"/>
</dbReference>
<dbReference type="OrthoDB" id="9796287at2"/>
<sequence>MSTFFTLVPSGALRVTGADRLDFVQGQMTNDLRGCPTPGYVAACFLNVRGQIEHFARIYRRADDIYLHLDAGQAPALAERLRRYVIFDQVEIQDLSADLRTLHLWGEWPAGVTEGWPQVAAAAGAAWTVQMGGAAVLLGAVNRSGQLGLDLHYLAAQEEAVMAALHTALPLNERSWAELQTARVAAGLPEPALDGFLGHLPQEVGLDTGGPLPAISYRKGCYVGQEIMARLEARGRARYGLGRLRVPAGTEVGSEVVSAGRAVGQTGLEAGGLALCRLRLDLPQDAALEVNGQAVTQLPMTEPVTTDAS</sequence>
<evidence type="ECO:0000259" key="2">
    <source>
        <dbReference type="Pfam" id="PF01571"/>
    </source>
</evidence>
<feature type="domain" description="GCVT N-terminal" evidence="2">
    <location>
        <begin position="11"/>
        <end position="168"/>
    </location>
</feature>
<dbReference type="PANTHER" id="PTHR22602">
    <property type="entry name" value="TRANSFERASE CAF17, MITOCHONDRIAL-RELATED"/>
    <property type="match status" value="1"/>
</dbReference>
<organism evidence="3 4">
    <name type="scientific">Deinococcus proteolyticus (strain ATCC 35074 / DSM 20540 / JCM 6276 / NBRC 101906 / NCIMB 13154 / VKM Ac-1939 / CCM 2703 / MRP)</name>
    <dbReference type="NCBI Taxonomy" id="693977"/>
    <lineage>
        <taxon>Bacteria</taxon>
        <taxon>Thermotogati</taxon>
        <taxon>Deinococcota</taxon>
        <taxon>Deinococci</taxon>
        <taxon>Deinococcales</taxon>
        <taxon>Deinococcaceae</taxon>
        <taxon>Deinococcus</taxon>
    </lineage>
</organism>
<gene>
    <name evidence="3" type="ordered locus">Deipr_1428</name>
</gene>
<proteinExistence type="predicted"/>
<dbReference type="Proteomes" id="UP000007718">
    <property type="component" value="Chromosome"/>
</dbReference>
<dbReference type="InterPro" id="IPR006222">
    <property type="entry name" value="GCVT_N"/>
</dbReference>
<dbReference type="STRING" id="693977.Deipr_1428"/>
<protein>
    <submittedName>
        <fullName evidence="3">Folate-binding protein YgfZ</fullName>
    </submittedName>
</protein>
<dbReference type="NCBIfam" id="TIGR03317">
    <property type="entry name" value="ygfZ_signature"/>
    <property type="match status" value="1"/>
</dbReference>
<keyword evidence="1" id="KW-0809">Transit peptide</keyword>
<dbReference type="SUPFAM" id="SSF103025">
    <property type="entry name" value="Folate-binding domain"/>
    <property type="match status" value="1"/>
</dbReference>
<dbReference type="KEGG" id="dpt:Deipr_1428"/>
<keyword evidence="4" id="KW-1185">Reference proteome</keyword>
<name>F0RJK0_DEIPM</name>